<proteinExistence type="predicted"/>
<name>A0A0E0HDC0_ORYNI</name>
<dbReference type="Gramene" id="ONIVA05G13970.1">
    <property type="protein sequence ID" value="ONIVA05G13970.1"/>
    <property type="gene ID" value="ONIVA05G13970"/>
</dbReference>
<reference evidence="2" key="2">
    <citation type="submission" date="2018-04" db="EMBL/GenBank/DDBJ databases">
        <title>OnivRS2 (Oryza nivara Reference Sequence Version 2).</title>
        <authorList>
            <person name="Zhang J."/>
            <person name="Kudrna D."/>
            <person name="Lee S."/>
            <person name="Talag J."/>
            <person name="Rajasekar S."/>
            <person name="Welchert J."/>
            <person name="Hsing Y.-I."/>
            <person name="Wing R.A."/>
        </authorList>
    </citation>
    <scope>NUCLEOTIDE SEQUENCE [LARGE SCALE GENOMIC DNA]</scope>
    <source>
        <strain evidence="2">SL10</strain>
    </source>
</reference>
<protein>
    <submittedName>
        <fullName evidence="2">Uncharacterized protein</fullName>
    </submittedName>
</protein>
<organism evidence="2">
    <name type="scientific">Oryza nivara</name>
    <name type="common">Indian wild rice</name>
    <name type="synonym">Oryza sativa f. spontanea</name>
    <dbReference type="NCBI Taxonomy" id="4536"/>
    <lineage>
        <taxon>Eukaryota</taxon>
        <taxon>Viridiplantae</taxon>
        <taxon>Streptophyta</taxon>
        <taxon>Embryophyta</taxon>
        <taxon>Tracheophyta</taxon>
        <taxon>Spermatophyta</taxon>
        <taxon>Magnoliopsida</taxon>
        <taxon>Liliopsida</taxon>
        <taxon>Poales</taxon>
        <taxon>Poaceae</taxon>
        <taxon>BOP clade</taxon>
        <taxon>Oryzoideae</taxon>
        <taxon>Oryzeae</taxon>
        <taxon>Oryzinae</taxon>
        <taxon>Oryza</taxon>
    </lineage>
</organism>
<evidence type="ECO:0000313" key="3">
    <source>
        <dbReference type="Proteomes" id="UP000006591"/>
    </source>
</evidence>
<evidence type="ECO:0000256" key="1">
    <source>
        <dbReference type="SAM" id="MobiDB-lite"/>
    </source>
</evidence>
<dbReference type="PANTHER" id="PTHR35488">
    <property type="entry name" value="OS05G0358900 PROTEIN-RELATED"/>
    <property type="match status" value="1"/>
</dbReference>
<feature type="compositionally biased region" description="Basic residues" evidence="1">
    <location>
        <begin position="12"/>
        <end position="24"/>
    </location>
</feature>
<dbReference type="HOGENOM" id="CLU_126776_0_0_1"/>
<reference evidence="2" key="1">
    <citation type="submission" date="2015-04" db="UniProtKB">
        <authorList>
            <consortium name="EnsemblPlants"/>
        </authorList>
    </citation>
    <scope>IDENTIFICATION</scope>
    <source>
        <strain evidence="2">SL10</strain>
    </source>
</reference>
<dbReference type="OMA" id="ASACTCW"/>
<keyword evidence="3" id="KW-1185">Reference proteome</keyword>
<dbReference type="AlphaFoldDB" id="A0A0E0HDC0"/>
<sequence>MESARFKLQKPISKKHHHKKQQQRRRWWSSALLFFRRGGSSSSSSFDDDDATASVEYPSSYSTAALSPAGPLYLAAIEDDDDDGAAAACACWAPAMRSGGRHLAASELGASASVLPYVSLRDSAGVAGGARAPPAMPIYLVT</sequence>
<dbReference type="EnsemblPlants" id="ONIVA05G13970.1">
    <property type="protein sequence ID" value="ONIVA05G13970.1"/>
    <property type="gene ID" value="ONIVA05G13970"/>
</dbReference>
<dbReference type="eggNOG" id="ENOG502QQQX">
    <property type="taxonomic scope" value="Eukaryota"/>
</dbReference>
<dbReference type="STRING" id="4536.A0A0E0HDC0"/>
<dbReference type="Proteomes" id="UP000006591">
    <property type="component" value="Chromosome 5"/>
</dbReference>
<evidence type="ECO:0000313" key="2">
    <source>
        <dbReference type="EnsemblPlants" id="ONIVA05G13970.1"/>
    </source>
</evidence>
<feature type="region of interest" description="Disordered" evidence="1">
    <location>
        <begin position="1"/>
        <end position="24"/>
    </location>
</feature>
<accession>A0A0E0HDC0</accession>
<dbReference type="PANTHER" id="PTHR35488:SF2">
    <property type="entry name" value="OS05G0358900 PROTEIN"/>
    <property type="match status" value="1"/>
</dbReference>